<accession>A0A644UBZ0</accession>
<feature type="domain" description="Succinylglutamate desuccinylase/Aspartoacylase catalytic" evidence="5">
    <location>
        <begin position="66"/>
        <end position="163"/>
    </location>
</feature>
<comment type="cofactor">
    <cofactor evidence="1">
        <name>Zn(2+)</name>
        <dbReference type="ChEBI" id="CHEBI:29105"/>
    </cofactor>
</comment>
<keyword evidence="2" id="KW-0479">Metal-binding</keyword>
<evidence type="ECO:0000256" key="1">
    <source>
        <dbReference type="ARBA" id="ARBA00001947"/>
    </source>
</evidence>
<organism evidence="6">
    <name type="scientific">bioreactor metagenome</name>
    <dbReference type="NCBI Taxonomy" id="1076179"/>
    <lineage>
        <taxon>unclassified sequences</taxon>
        <taxon>metagenomes</taxon>
        <taxon>ecological metagenomes</taxon>
    </lineage>
</organism>
<dbReference type="GO" id="GO:0046872">
    <property type="term" value="F:metal ion binding"/>
    <property type="evidence" value="ECO:0007669"/>
    <property type="project" value="UniProtKB-KW"/>
</dbReference>
<gene>
    <name evidence="6" type="ORF">SDC9_22214</name>
</gene>
<dbReference type="PROSITE" id="PS51257">
    <property type="entry name" value="PROKAR_LIPOPROTEIN"/>
    <property type="match status" value="1"/>
</dbReference>
<dbReference type="AlphaFoldDB" id="A0A644UBZ0"/>
<reference evidence="6" key="1">
    <citation type="submission" date="2019-08" db="EMBL/GenBank/DDBJ databases">
        <authorList>
            <person name="Kucharzyk K."/>
            <person name="Murdoch R.W."/>
            <person name="Higgins S."/>
            <person name="Loffler F."/>
        </authorList>
    </citation>
    <scope>NUCLEOTIDE SEQUENCE</scope>
</reference>
<evidence type="ECO:0000256" key="2">
    <source>
        <dbReference type="ARBA" id="ARBA00022723"/>
    </source>
</evidence>
<evidence type="ECO:0000256" key="3">
    <source>
        <dbReference type="ARBA" id="ARBA00022801"/>
    </source>
</evidence>
<proteinExistence type="predicted"/>
<dbReference type="InterPro" id="IPR055438">
    <property type="entry name" value="AstE_AspA_cat"/>
</dbReference>
<dbReference type="InterPro" id="IPR053138">
    <property type="entry name" value="N-alpha-Ac-DABA_deacetylase"/>
</dbReference>
<evidence type="ECO:0000313" key="6">
    <source>
        <dbReference type="EMBL" id="MPL76369.1"/>
    </source>
</evidence>
<evidence type="ECO:0000259" key="5">
    <source>
        <dbReference type="Pfam" id="PF24827"/>
    </source>
</evidence>
<keyword evidence="3" id="KW-0378">Hydrolase</keyword>
<dbReference type="PANTHER" id="PTHR37326:SF1">
    <property type="entry name" value="BLL3975 PROTEIN"/>
    <property type="match status" value="1"/>
</dbReference>
<dbReference type="GO" id="GO:0016788">
    <property type="term" value="F:hydrolase activity, acting on ester bonds"/>
    <property type="evidence" value="ECO:0007669"/>
    <property type="project" value="InterPro"/>
</dbReference>
<protein>
    <recommendedName>
        <fullName evidence="5">Succinylglutamate desuccinylase/Aspartoacylase catalytic domain-containing protein</fullName>
    </recommendedName>
</protein>
<dbReference type="EMBL" id="VSSQ01000097">
    <property type="protein sequence ID" value="MPL76369.1"/>
    <property type="molecule type" value="Genomic_DNA"/>
</dbReference>
<dbReference type="Gene3D" id="3.40.630.10">
    <property type="entry name" value="Zn peptidases"/>
    <property type="match status" value="1"/>
</dbReference>
<evidence type="ECO:0000256" key="4">
    <source>
        <dbReference type="ARBA" id="ARBA00022833"/>
    </source>
</evidence>
<sequence length="264" mass="28498">MIKKCLYITLLLLVLILSGCANGTKKTAVTAEKTLPEPVPQKVTTVQLMKDTPYATPAFIYESANPGPAVMVVGGVHGNEPAGAQAAKKFCDVKLIKGTLIVIPRANETALQANIRTLPEVGDLNRAYPGKASGTPSQQLTYGIVQLMKQYKVAMVLDLHEGYAFNAENQKSLGESILPGKDDVSSLLAMDAMEYVNKDITEDKKKFNVLANPIAGSTAYYANTILKVPAFTIETSDKQPIEDRVKYSFTIAKFLVVSTGIIAK</sequence>
<name>A0A644UBZ0_9ZZZZ</name>
<dbReference type="Pfam" id="PF24827">
    <property type="entry name" value="AstE_AspA_cat"/>
    <property type="match status" value="1"/>
</dbReference>
<dbReference type="PANTHER" id="PTHR37326">
    <property type="entry name" value="BLL3975 PROTEIN"/>
    <property type="match status" value="1"/>
</dbReference>
<dbReference type="SUPFAM" id="SSF53187">
    <property type="entry name" value="Zn-dependent exopeptidases"/>
    <property type="match status" value="1"/>
</dbReference>
<comment type="caution">
    <text evidence="6">The sequence shown here is derived from an EMBL/GenBank/DDBJ whole genome shotgun (WGS) entry which is preliminary data.</text>
</comment>
<keyword evidence="4" id="KW-0862">Zinc</keyword>